<keyword evidence="3" id="KW-0548">Nucleotidyltransferase</keyword>
<dbReference type="EC" id="2.7.7.49" evidence="1"/>
<dbReference type="InterPro" id="IPR036397">
    <property type="entry name" value="RNaseH_sf"/>
</dbReference>
<feature type="region of interest" description="Disordered" evidence="8">
    <location>
        <begin position="1564"/>
        <end position="1590"/>
    </location>
</feature>
<dbReference type="SUPFAM" id="SSF56672">
    <property type="entry name" value="DNA/RNA polymerases"/>
    <property type="match status" value="1"/>
</dbReference>
<proteinExistence type="predicted"/>
<dbReference type="PROSITE" id="PS50994">
    <property type="entry name" value="INTEGRASE"/>
    <property type="match status" value="1"/>
</dbReference>
<evidence type="ECO:0000259" key="9">
    <source>
        <dbReference type="PROSITE" id="PS50878"/>
    </source>
</evidence>
<dbReference type="CDD" id="cd01647">
    <property type="entry name" value="RT_LTR"/>
    <property type="match status" value="1"/>
</dbReference>
<evidence type="ECO:0000256" key="8">
    <source>
        <dbReference type="SAM" id="MobiDB-lite"/>
    </source>
</evidence>
<keyword evidence="5" id="KW-0378">Hydrolase</keyword>
<dbReference type="Pfam" id="PF17921">
    <property type="entry name" value="Integrase_H2C2"/>
    <property type="match status" value="1"/>
</dbReference>
<keyword evidence="5" id="KW-0255">Endonuclease</keyword>
<evidence type="ECO:0000256" key="1">
    <source>
        <dbReference type="ARBA" id="ARBA00012493"/>
    </source>
</evidence>
<feature type="coiled-coil region" evidence="7">
    <location>
        <begin position="167"/>
        <end position="334"/>
    </location>
</feature>
<dbReference type="InterPro" id="IPR041588">
    <property type="entry name" value="Integrase_H2C2"/>
</dbReference>
<dbReference type="SUPFAM" id="SSF57997">
    <property type="entry name" value="Tropomyosin"/>
    <property type="match status" value="1"/>
</dbReference>
<evidence type="ECO:0000313" key="12">
    <source>
        <dbReference type="WBParaSite" id="TCONS_00013953.p1"/>
    </source>
</evidence>
<dbReference type="FunFam" id="3.30.70.270:FF:000020">
    <property type="entry name" value="Transposon Tf2-6 polyprotein-like Protein"/>
    <property type="match status" value="1"/>
</dbReference>
<keyword evidence="4" id="KW-0540">Nuclease</keyword>
<dbReference type="GO" id="GO:0003964">
    <property type="term" value="F:RNA-directed DNA polymerase activity"/>
    <property type="evidence" value="ECO:0007669"/>
    <property type="project" value="UniProtKB-EC"/>
</dbReference>
<evidence type="ECO:0000256" key="7">
    <source>
        <dbReference type="SAM" id="Coils"/>
    </source>
</evidence>
<dbReference type="PANTHER" id="PTHR37984">
    <property type="entry name" value="PROTEIN CBG26694"/>
    <property type="match status" value="1"/>
</dbReference>
<dbReference type="InterPro" id="IPR041577">
    <property type="entry name" value="RT_RNaseH_2"/>
</dbReference>
<dbReference type="Gene3D" id="1.10.340.70">
    <property type="match status" value="1"/>
</dbReference>
<dbReference type="AlphaFoldDB" id="A0AAF5DJ45"/>
<feature type="compositionally biased region" description="Basic residues" evidence="8">
    <location>
        <begin position="1581"/>
        <end position="1590"/>
    </location>
</feature>
<dbReference type="GO" id="GO:0015074">
    <property type="term" value="P:DNA integration"/>
    <property type="evidence" value="ECO:0007669"/>
    <property type="project" value="InterPro"/>
</dbReference>
<dbReference type="PANTHER" id="PTHR37984:SF5">
    <property type="entry name" value="PROTEIN NYNRIN-LIKE"/>
    <property type="match status" value="1"/>
</dbReference>
<dbReference type="Gene3D" id="2.40.70.10">
    <property type="entry name" value="Acid Proteases"/>
    <property type="match status" value="1"/>
</dbReference>
<feature type="compositionally biased region" description="Polar residues" evidence="8">
    <location>
        <begin position="1536"/>
        <end position="1547"/>
    </location>
</feature>
<dbReference type="InterPro" id="IPR001584">
    <property type="entry name" value="Integrase_cat-core"/>
</dbReference>
<dbReference type="GO" id="GO:0004519">
    <property type="term" value="F:endonuclease activity"/>
    <property type="evidence" value="ECO:0007669"/>
    <property type="project" value="UniProtKB-KW"/>
</dbReference>
<organism evidence="11 12">
    <name type="scientific">Strongyloides stercoralis</name>
    <name type="common">Threadworm</name>
    <dbReference type="NCBI Taxonomy" id="6248"/>
    <lineage>
        <taxon>Eukaryota</taxon>
        <taxon>Metazoa</taxon>
        <taxon>Ecdysozoa</taxon>
        <taxon>Nematoda</taxon>
        <taxon>Chromadorea</taxon>
        <taxon>Rhabditida</taxon>
        <taxon>Tylenchina</taxon>
        <taxon>Panagrolaimomorpha</taxon>
        <taxon>Strongyloidoidea</taxon>
        <taxon>Strongyloididae</taxon>
        <taxon>Strongyloides</taxon>
    </lineage>
</organism>
<keyword evidence="6" id="KW-0511">Multifunctional enzyme</keyword>
<sequence>HYITVTRNFLPLMLDLLRNNLNTIIIHIRLIPLTPPLNFKCPEIPPFFPLLYQQDHYDPSELTRTEVSYLTTSCEAEGFRPILKLRYVMIDTSSLPYTEWQIRDYDPGTCAKFRRFVNESDQMLIVTPLVYTPANAADQDILQSIYKYHFGFNATCPQPDEDDEVSSNQIETQYKDALRKIDNLIADKKKLQSAITDKTAALQKANQKISELSQQSVCPPTAAPTQDPEIPHLQNTIQSLQKSLGDLRSELKTAETSTHSFSSRYHEAKQTITNLNAELNSIRNQYNLISNEKVTADLTIKGKDNEIASLHDQLEEYKKQIDRLTMASDGAQNKALTLKSSHSATVQQLKQSFELRLTDKINTLTKSRDDKLASAIQLEEEKCKSQRDRDLLEWKIEADNIKQDYKKKSDDEIAIMRATFTDEIVDLRQTIGNIRSNDDIKSEPMETDEYDRLQQSQQILTLQQMIHVRQEVTTSPSLLNSEHCTAYNNFVRFIENIKHLDLYGTLSSIPNSIASLLTFLSTLLGSRLIQQVKQRPSSTATKSRPILRPTPKAKWTFGDGPLLESVNSILYEALPKVILSINNLEILTLIDTGASINVINSNIIDRISYTNKHTISTDDIVVTSANGTSINMTGKASFNITIANTTYTITCYIIPDISHILFLFALVYPRLVILPYLGHPALSPLLSPVRNETVNLIVDNIGENSVMLQQHTILGHVTLIEHISDNELRITNGGYDSDEADIIDILPPYPSKVPSKITTRDEFLKLYTGPETLKLQTLPHEIPKPIRTPRYTVEKEKEIEKQVNDMLNSDMIEPSRTPYLSRINLVKKKNNEWRFVSHHIPRIDSILDKASGKLFYTSLDLKNGFHQLSLDKSSRYLTGFPTHIGIFQYKRIPMGLVGSPDFFNHIVEKLFSDSNNFVYLDDILLTNDDIDSHILNIQSSLSKAHQLGLKFYVYSFNIQYLGFIICRDGVKPNPAKTKALTEKPIPQNEKELRSFLGTANYYRKHIPSYSKIASILYDTINNFLWTDKHTEAFEKLKKAISAACTLSPPDPTKQYTIMTDASIQGIGAALMQDDWPIAFASRTLERSEAMYAPVQLEALDNFVNYLTDKEKDSYPDDKITIRGKTRIYVSQKIRFMVLTLWHEHPLLGRHTAFDKGASKFKDIFHWPAIDNDIKRIWSSCNTCLTNKHTGPLQATVHDKCIPIPPHPWHTLSLDHLTISENNYILVIIDEFSKLVSLHHTTNMGTNTTISHLRKLFFLLGFPVTLKTDNGPAFIADNFKHFCKTYNITHYLVSPYNHQRNAIVERFNRTIRESLRIYNDKDIKDIIHFTQYVHNFSYTTNQEGRPKDYILSNPDRFTDEIYTNTKLSGRHDLLKFIKSKITFSESDKDNSKNTHIPLPKDTVVYKQLLSAHKNDAHYSGPYKILEHIHGDTYLISKITQSNRATGPTEKCNARLLKLAPRALQPSTLPSDIIQAYTDNAQDDNTTMDISSNIPRRSIPDTITTEVNPEIINRKRGRPRKKTFNTAISSLDSSLDSPTLNIQPLSNPQIPIKRGRPKKHFLKPINNSNTQIVPFNSNQHIRDRGRSRKDKN</sequence>
<feature type="region of interest" description="Disordered" evidence="8">
    <location>
        <begin position="1531"/>
        <end position="1550"/>
    </location>
</feature>
<dbReference type="InterPro" id="IPR021109">
    <property type="entry name" value="Peptidase_aspartic_dom_sf"/>
</dbReference>
<dbReference type="GO" id="GO:0042575">
    <property type="term" value="C:DNA polymerase complex"/>
    <property type="evidence" value="ECO:0007669"/>
    <property type="project" value="UniProtKB-ARBA"/>
</dbReference>
<dbReference type="Gene3D" id="3.30.70.270">
    <property type="match status" value="2"/>
</dbReference>
<dbReference type="Gene3D" id="3.10.10.10">
    <property type="entry name" value="HIV Type 1 Reverse Transcriptase, subunit A, domain 1"/>
    <property type="match status" value="1"/>
</dbReference>
<dbReference type="Proteomes" id="UP000035681">
    <property type="component" value="Unplaced"/>
</dbReference>
<name>A0AAF5DJ45_STRER</name>
<evidence type="ECO:0000313" key="11">
    <source>
        <dbReference type="Proteomes" id="UP000035681"/>
    </source>
</evidence>
<feature type="compositionally biased region" description="Polar residues" evidence="8">
    <location>
        <begin position="1564"/>
        <end position="1577"/>
    </location>
</feature>
<accession>A0AAF5DJ45</accession>
<feature type="domain" description="Reverse transcriptase" evidence="9">
    <location>
        <begin position="774"/>
        <end position="1000"/>
    </location>
</feature>
<dbReference type="InterPro" id="IPR050951">
    <property type="entry name" value="Retrovirus_Pol_polyprotein"/>
</dbReference>
<protein>
    <recommendedName>
        <fullName evidence="1">RNA-directed DNA polymerase</fullName>
        <ecNumber evidence="1">2.7.7.49</ecNumber>
    </recommendedName>
</protein>
<dbReference type="Pfam" id="PF17919">
    <property type="entry name" value="RT_RNaseH_2"/>
    <property type="match status" value="1"/>
</dbReference>
<dbReference type="InterPro" id="IPR012337">
    <property type="entry name" value="RNaseH-like_sf"/>
</dbReference>
<dbReference type="CDD" id="cd00303">
    <property type="entry name" value="retropepsin_like"/>
    <property type="match status" value="1"/>
</dbReference>
<dbReference type="InterPro" id="IPR000477">
    <property type="entry name" value="RT_dom"/>
</dbReference>
<dbReference type="WBParaSite" id="TCONS_00013953.p1">
    <property type="protein sequence ID" value="TCONS_00013953.p1"/>
    <property type="gene ID" value="XLOC_009042"/>
</dbReference>
<dbReference type="Gene3D" id="1.10.287.1490">
    <property type="match status" value="1"/>
</dbReference>
<dbReference type="PROSITE" id="PS50878">
    <property type="entry name" value="RT_POL"/>
    <property type="match status" value="1"/>
</dbReference>
<keyword evidence="2" id="KW-0808">Transferase</keyword>
<evidence type="ECO:0000256" key="5">
    <source>
        <dbReference type="ARBA" id="ARBA00022759"/>
    </source>
</evidence>
<dbReference type="InterPro" id="IPR043128">
    <property type="entry name" value="Rev_trsase/Diguanyl_cyclase"/>
</dbReference>
<dbReference type="GO" id="GO:0003676">
    <property type="term" value="F:nucleic acid binding"/>
    <property type="evidence" value="ECO:0007669"/>
    <property type="project" value="InterPro"/>
</dbReference>
<dbReference type="Pfam" id="PF00665">
    <property type="entry name" value="rve"/>
    <property type="match status" value="1"/>
</dbReference>
<evidence type="ECO:0000256" key="2">
    <source>
        <dbReference type="ARBA" id="ARBA00022679"/>
    </source>
</evidence>
<dbReference type="Gene3D" id="3.30.420.10">
    <property type="entry name" value="Ribonuclease H-like superfamily/Ribonuclease H"/>
    <property type="match status" value="1"/>
</dbReference>
<keyword evidence="7" id="KW-0175">Coiled coil</keyword>
<dbReference type="SUPFAM" id="SSF50630">
    <property type="entry name" value="Acid proteases"/>
    <property type="match status" value="1"/>
</dbReference>
<reference evidence="12" key="1">
    <citation type="submission" date="2024-02" db="UniProtKB">
        <authorList>
            <consortium name="WormBaseParasite"/>
        </authorList>
    </citation>
    <scope>IDENTIFICATION</scope>
</reference>
<feature type="domain" description="Integrase catalytic" evidence="10">
    <location>
        <begin position="1203"/>
        <end position="1361"/>
    </location>
</feature>
<evidence type="ECO:0000256" key="3">
    <source>
        <dbReference type="ARBA" id="ARBA00022695"/>
    </source>
</evidence>
<dbReference type="Pfam" id="PF00078">
    <property type="entry name" value="RVT_1"/>
    <property type="match status" value="1"/>
</dbReference>
<keyword evidence="11" id="KW-1185">Reference proteome</keyword>
<evidence type="ECO:0000256" key="4">
    <source>
        <dbReference type="ARBA" id="ARBA00022722"/>
    </source>
</evidence>
<evidence type="ECO:0000259" key="10">
    <source>
        <dbReference type="PROSITE" id="PS50994"/>
    </source>
</evidence>
<dbReference type="SUPFAM" id="SSF53098">
    <property type="entry name" value="Ribonuclease H-like"/>
    <property type="match status" value="1"/>
</dbReference>
<evidence type="ECO:0000256" key="6">
    <source>
        <dbReference type="ARBA" id="ARBA00023268"/>
    </source>
</evidence>
<dbReference type="InterPro" id="IPR043502">
    <property type="entry name" value="DNA/RNA_pol_sf"/>
</dbReference>